<evidence type="ECO:0000313" key="1">
    <source>
        <dbReference type="EMBL" id="SDX47242.1"/>
    </source>
</evidence>
<dbReference type="AlphaFoldDB" id="A0A1H3BZ90"/>
<accession>A0A1H3BZ90</accession>
<keyword evidence="2" id="KW-1185">Reference proteome</keyword>
<evidence type="ECO:0000313" key="2">
    <source>
        <dbReference type="Proteomes" id="UP000198828"/>
    </source>
</evidence>
<gene>
    <name evidence="1" type="ORF">SAMN05660923_02368</name>
</gene>
<protein>
    <submittedName>
        <fullName evidence="1">Uncharacterized protein</fullName>
    </submittedName>
</protein>
<sequence length="75" mass="9013">MKIEDLRRISNEEERVATLYEIFDEDSRLSSKATRVEFFTTVRHIEKHLKPGMKILDLERVLENIVYTLRKKAMM</sequence>
<proteinExistence type="predicted"/>
<dbReference type="RefSeq" id="WP_200773770.1">
    <property type="nucleotide sequence ID" value="NZ_FNNG01000011.1"/>
</dbReference>
<organism evidence="1 2">
    <name type="scientific">Tepidimicrobium xylanilyticum</name>
    <dbReference type="NCBI Taxonomy" id="1123352"/>
    <lineage>
        <taxon>Bacteria</taxon>
        <taxon>Bacillati</taxon>
        <taxon>Bacillota</taxon>
        <taxon>Tissierellia</taxon>
        <taxon>Tissierellales</taxon>
        <taxon>Tepidimicrobiaceae</taxon>
        <taxon>Tepidimicrobium</taxon>
    </lineage>
</organism>
<name>A0A1H3BZ90_9FIRM</name>
<dbReference type="Proteomes" id="UP000198828">
    <property type="component" value="Unassembled WGS sequence"/>
</dbReference>
<reference evidence="1 2" key="1">
    <citation type="submission" date="2016-10" db="EMBL/GenBank/DDBJ databases">
        <authorList>
            <person name="de Groot N.N."/>
        </authorList>
    </citation>
    <scope>NUCLEOTIDE SEQUENCE [LARGE SCALE GENOMIC DNA]</scope>
    <source>
        <strain evidence="1 2">DSM 23310</strain>
    </source>
</reference>
<dbReference type="EMBL" id="FNNG01000011">
    <property type="protein sequence ID" value="SDX47242.1"/>
    <property type="molecule type" value="Genomic_DNA"/>
</dbReference>